<feature type="non-terminal residue" evidence="2">
    <location>
        <position position="1036"/>
    </location>
</feature>
<dbReference type="EMBL" id="JATAAI010000051">
    <property type="protein sequence ID" value="KAK1733262.1"/>
    <property type="molecule type" value="Genomic_DNA"/>
</dbReference>
<dbReference type="InterPro" id="IPR011990">
    <property type="entry name" value="TPR-like_helical_dom_sf"/>
</dbReference>
<gene>
    <name evidence="2" type="ORF">QTG54_015979</name>
</gene>
<dbReference type="InterPro" id="IPR053159">
    <property type="entry name" value="Hybrid_Histidine_Kinase"/>
</dbReference>
<accession>A0AAD8XT58</accession>
<sequence>MSLCDLIANMIDCINGELSDSDSEAYRSMSDVLIDLQLMLDKPAIFLRDIDLDKFSSDELHFSDSMFGREKELLAVTAAYQRSLLSLGEKELVIITGQAGSGKSYLSQRFGDYVTASGGVFLSAKFDQLKQARPLSALASAFNDYCATLFRGNSGNEGAAALASELRSRLRNDDVFYLTKIIPNLVYILGDNCFGLEEGNDCVNAQQRLQFLMCQFVEVMTISSSVSIAVHLDDLHNADDASIGVINQLVFTSKSTQRIFFLASSREGAIMRKMLANLDHFQVPHMHIKMDDLDELAINKTISELLHLPPRLVRPLSSIAHHKTRGNALFFSRWMMSLCKEGLLQPSLSRRRWVWDDEEIRRTKVPDDVAMFFRNSIHKLPNDVQQALSIMACFGASLDGELTESLERALPMQLFTPLNVAVSEGLLDKINGQYRFCHDCIQEAAYDMIIPEEKCLHHFQHGLSLATLYLAEMSQGEDSDANLFAAVTQLNLGGPAALQSREESSTVSTLNLSAGKKAMEMSDFKAAYSFFDNGISFLQKKHWQQHYELSFELFCLATKCALANGDFVSLKLLSEQVLKYARVLEEKLPVLYYSICALTFTAQFAEAAEKIEAILSQLGETLPEQTSSSEMLSIVEETLVRLENYSVSELKDLKRMDNSVKKITMLFLARLHHCLFLINPAKQPIVTTKMVELTLSHGMCETSPLAFALFGSMLGKLDNIEKGYQYTKLAKQLVDENTFYESSGVVIASATQLFCYVEPVQAVVPLFIEACERSMAAGDAASACLSMMYYCNEAYISGLVLEKLEEKCSEARELMKQLGHFAALSHLVIIERHLQSLMGSSWGGDHHSPEEEIEEANPHVIFYSLVYSLYNNFVFRKNCNTKSVLLQFLAHNRVDWTLMFGQSECTYIFGLTLFWIFRESKEQRWKDAAVKAKEAMHGWTKSSKWNFEHKFFLLDAEENFCDGNFAQAKMLYEKAIKSAKGHRFVNGEALACELAGYFYLELGEKSTAKEYLVKAHERYVMWGALGKAAALNQEIE</sequence>
<name>A0AAD8XT58_9STRA</name>
<dbReference type="PANTHER" id="PTHR43642">
    <property type="entry name" value="HYBRID SIGNAL TRANSDUCTION HISTIDINE KINASE G"/>
    <property type="match status" value="1"/>
</dbReference>
<comment type="caution">
    <text evidence="2">The sequence shown here is derived from an EMBL/GenBank/DDBJ whole genome shotgun (WGS) entry which is preliminary data.</text>
</comment>
<protein>
    <submittedName>
        <fullName evidence="2">AAA ATPase</fullName>
    </submittedName>
</protein>
<dbReference type="Proteomes" id="UP001224775">
    <property type="component" value="Unassembled WGS sequence"/>
</dbReference>
<evidence type="ECO:0000259" key="1">
    <source>
        <dbReference type="Pfam" id="PF13191"/>
    </source>
</evidence>
<organism evidence="2 3">
    <name type="scientific">Skeletonema marinoi</name>
    <dbReference type="NCBI Taxonomy" id="267567"/>
    <lineage>
        <taxon>Eukaryota</taxon>
        <taxon>Sar</taxon>
        <taxon>Stramenopiles</taxon>
        <taxon>Ochrophyta</taxon>
        <taxon>Bacillariophyta</taxon>
        <taxon>Coscinodiscophyceae</taxon>
        <taxon>Thalassiosirophycidae</taxon>
        <taxon>Thalassiosirales</taxon>
        <taxon>Skeletonemataceae</taxon>
        <taxon>Skeletonema</taxon>
        <taxon>Skeletonema marinoi-dohrnii complex</taxon>
    </lineage>
</organism>
<reference evidence="2" key="1">
    <citation type="submission" date="2023-06" db="EMBL/GenBank/DDBJ databases">
        <title>Survivors Of The Sea: Transcriptome response of Skeletonema marinoi to long-term dormancy.</title>
        <authorList>
            <person name="Pinder M.I.M."/>
            <person name="Kourtchenko O."/>
            <person name="Robertson E.K."/>
            <person name="Larsson T."/>
            <person name="Maumus F."/>
            <person name="Osuna-Cruz C.M."/>
            <person name="Vancaester E."/>
            <person name="Stenow R."/>
            <person name="Vandepoele K."/>
            <person name="Ploug H."/>
            <person name="Bruchert V."/>
            <person name="Godhe A."/>
            <person name="Topel M."/>
        </authorList>
    </citation>
    <scope>NUCLEOTIDE SEQUENCE</scope>
    <source>
        <strain evidence="2">R05AC</strain>
    </source>
</reference>
<dbReference type="SUPFAM" id="SSF52540">
    <property type="entry name" value="P-loop containing nucleoside triphosphate hydrolases"/>
    <property type="match status" value="1"/>
</dbReference>
<dbReference type="SUPFAM" id="SSF48452">
    <property type="entry name" value="TPR-like"/>
    <property type="match status" value="1"/>
</dbReference>
<dbReference type="Pfam" id="PF13191">
    <property type="entry name" value="AAA_16"/>
    <property type="match status" value="1"/>
</dbReference>
<dbReference type="InterPro" id="IPR027417">
    <property type="entry name" value="P-loop_NTPase"/>
</dbReference>
<dbReference type="AlphaFoldDB" id="A0AAD8XT58"/>
<feature type="domain" description="Orc1-like AAA ATPase" evidence="1">
    <location>
        <begin position="67"/>
        <end position="254"/>
    </location>
</feature>
<dbReference type="InterPro" id="IPR041664">
    <property type="entry name" value="AAA_16"/>
</dbReference>
<keyword evidence="3" id="KW-1185">Reference proteome</keyword>
<evidence type="ECO:0000313" key="3">
    <source>
        <dbReference type="Proteomes" id="UP001224775"/>
    </source>
</evidence>
<dbReference type="PANTHER" id="PTHR43642:SF1">
    <property type="entry name" value="HYBRID SIGNAL TRANSDUCTION HISTIDINE KINASE G"/>
    <property type="match status" value="1"/>
</dbReference>
<proteinExistence type="predicted"/>
<evidence type="ECO:0000313" key="2">
    <source>
        <dbReference type="EMBL" id="KAK1733262.1"/>
    </source>
</evidence>